<dbReference type="GO" id="GO:0005737">
    <property type="term" value="C:cytoplasm"/>
    <property type="evidence" value="ECO:0007669"/>
    <property type="project" value="TreeGrafter"/>
</dbReference>
<reference evidence="1" key="1">
    <citation type="journal article" date="2015" name="Nature">
        <title>Complex archaea that bridge the gap between prokaryotes and eukaryotes.</title>
        <authorList>
            <person name="Spang A."/>
            <person name="Saw J.H."/>
            <person name="Jorgensen S.L."/>
            <person name="Zaremba-Niedzwiedzka K."/>
            <person name="Martijn J."/>
            <person name="Lind A.E."/>
            <person name="van Eijk R."/>
            <person name="Schleper C."/>
            <person name="Guy L."/>
            <person name="Ettema T.J."/>
        </authorList>
    </citation>
    <scope>NUCLEOTIDE SEQUENCE</scope>
</reference>
<protein>
    <recommendedName>
        <fullName evidence="2">Ornithine cyclodeaminase</fullName>
    </recommendedName>
</protein>
<evidence type="ECO:0000313" key="1">
    <source>
        <dbReference type="EMBL" id="KKN68901.1"/>
    </source>
</evidence>
<dbReference type="PANTHER" id="PTHR13812">
    <property type="entry name" value="KETIMINE REDUCTASE MU-CRYSTALLIN"/>
    <property type="match status" value="1"/>
</dbReference>
<gene>
    <name evidence="1" type="ORF">LCGC14_0446870</name>
</gene>
<name>A0A0F9V5V3_9ZZZZ</name>
<dbReference type="InterPro" id="IPR003462">
    <property type="entry name" value="ODC_Mu_crystall"/>
</dbReference>
<dbReference type="SUPFAM" id="SSF51735">
    <property type="entry name" value="NAD(P)-binding Rossmann-fold domains"/>
    <property type="match status" value="1"/>
</dbReference>
<dbReference type="Pfam" id="PF02423">
    <property type="entry name" value="OCD_Mu_crystall"/>
    <property type="match status" value="1"/>
</dbReference>
<dbReference type="EMBL" id="LAZR01000437">
    <property type="protein sequence ID" value="KKN68901.1"/>
    <property type="molecule type" value="Genomic_DNA"/>
</dbReference>
<dbReference type="PANTHER" id="PTHR13812:SF19">
    <property type="entry name" value="KETIMINE REDUCTASE MU-CRYSTALLIN"/>
    <property type="match status" value="1"/>
</dbReference>
<dbReference type="Gene3D" id="3.40.50.720">
    <property type="entry name" value="NAD(P)-binding Rossmann-like Domain"/>
    <property type="match status" value="1"/>
</dbReference>
<dbReference type="InterPro" id="IPR036291">
    <property type="entry name" value="NAD(P)-bd_dom_sf"/>
</dbReference>
<organism evidence="1">
    <name type="scientific">marine sediment metagenome</name>
    <dbReference type="NCBI Taxonomy" id="412755"/>
    <lineage>
        <taxon>unclassified sequences</taxon>
        <taxon>metagenomes</taxon>
        <taxon>ecological metagenomes</taxon>
    </lineage>
</organism>
<comment type="caution">
    <text evidence="1">The sequence shown here is derived from an EMBL/GenBank/DDBJ whole genome shotgun (WGS) entry which is preliminary data.</text>
</comment>
<dbReference type="Gene3D" id="3.30.1780.10">
    <property type="entry name" value="ornithine cyclodeaminase, domain 1"/>
    <property type="match status" value="1"/>
</dbReference>
<sequence>MNVKWVSMAPGTPEYVNLRDAHWMVKQMELLLALQRTGEARLGEEGYLSHPETTGGFGFSRAITMSAWVGHPDEPEGVFGAKWVSSHPPNTSRGLPRGQAITILNCAHTGLPLLVFDGTDLSNARTAGFAIMTILEFCRGVPPPAIALIGAGRVHEWQAHYINQLWPNTQLFVYDPDKERAQRFVEQCQQANCFDTWQEVVDVANIVSLATAGAGQWVPTDVKFDAFLWINTSLRDVTPGFFNRFKWIVVDDLEFAASQHTPYHDAWQAQTTLTPNVTQFSDVNPKLQYKYPIIVNPMGLALWDVGLGYALFQQEFREQREALLHGHGL</sequence>
<proteinExistence type="predicted"/>
<dbReference type="AlphaFoldDB" id="A0A0F9V5V3"/>
<dbReference type="InterPro" id="IPR023401">
    <property type="entry name" value="ODC_N"/>
</dbReference>
<evidence type="ECO:0008006" key="2">
    <source>
        <dbReference type="Google" id="ProtNLM"/>
    </source>
</evidence>
<accession>A0A0F9V5V3</accession>